<dbReference type="KEGG" id="vdi:Vdis_1363"/>
<dbReference type="EMBL" id="CP002100">
    <property type="protein sequence ID" value="ADN50749.1"/>
    <property type="molecule type" value="Genomic_DNA"/>
</dbReference>
<name>E1QSF6_VULDI</name>
<dbReference type="EC" id="4.2.1.2" evidence="2"/>
<keyword evidence="5 8" id="KW-0456">Lyase</keyword>
<protein>
    <recommendedName>
        <fullName evidence="2">fumarate hydratase</fullName>
        <ecNumber evidence="2">4.2.1.2</ecNumber>
    </recommendedName>
</protein>
<feature type="domain" description="Fumarase C C-terminal" evidence="7">
    <location>
        <begin position="387"/>
        <end position="438"/>
    </location>
</feature>
<dbReference type="Gene3D" id="1.20.200.10">
    <property type="entry name" value="Fumarase/aspartase (Central domain)"/>
    <property type="match status" value="1"/>
</dbReference>
<dbReference type="Proteomes" id="UP000006681">
    <property type="component" value="Chromosome"/>
</dbReference>
<dbReference type="AlphaFoldDB" id="E1QSF6"/>
<evidence type="ECO:0000259" key="7">
    <source>
        <dbReference type="Pfam" id="PF10415"/>
    </source>
</evidence>
<dbReference type="InterPro" id="IPR022761">
    <property type="entry name" value="Fumarate_lyase_N"/>
</dbReference>
<dbReference type="PRINTS" id="PR00149">
    <property type="entry name" value="FUMRATELYASE"/>
</dbReference>
<evidence type="ECO:0000256" key="3">
    <source>
        <dbReference type="ARBA" id="ARBA00022490"/>
    </source>
</evidence>
<feature type="domain" description="Fumarate lyase N-terminal" evidence="6">
    <location>
        <begin position="25"/>
        <end position="321"/>
    </location>
</feature>
<proteinExistence type="inferred from homology"/>
<dbReference type="InterPro" id="IPR008948">
    <property type="entry name" value="L-Aspartase-like"/>
</dbReference>
<evidence type="ECO:0000256" key="5">
    <source>
        <dbReference type="ARBA" id="ARBA00023239"/>
    </source>
</evidence>
<reference evidence="9" key="2">
    <citation type="journal article" date="2010" name="Stand. Genomic Sci.">
        <title>Complete genome sequence of Vulcanisaeta distributa type strain (IC-017T).</title>
        <authorList>
            <person name="Mavromatis K."/>
            <person name="Sikorski J."/>
            <person name="Pabst E."/>
            <person name="Teshima H."/>
            <person name="Lapidus A."/>
            <person name="Lucas S."/>
            <person name="Nolan M."/>
            <person name="Glavina Del Rio T."/>
            <person name="Cheng J."/>
            <person name="Bruce D."/>
            <person name="Goodwin L."/>
            <person name="Pitluck S."/>
            <person name="Liolios K."/>
            <person name="Ivanova N."/>
            <person name="Mikhailova N."/>
            <person name="Pati A."/>
            <person name="Chen A."/>
            <person name="Palaniappan K."/>
            <person name="Land M."/>
            <person name="Hauser L."/>
            <person name="Chang Y."/>
            <person name="Jeffries C."/>
            <person name="Rohde M."/>
            <person name="Spring S."/>
            <person name="Goker M."/>
            <person name="Wirth R."/>
            <person name="Woyke T."/>
            <person name="Bristow J."/>
            <person name="Eisen J."/>
            <person name="Markowitz V."/>
            <person name="Hugenholtz P."/>
            <person name="Klenk H."/>
            <person name="Kyrpides N."/>
        </authorList>
    </citation>
    <scope>NUCLEOTIDE SEQUENCE [LARGE SCALE GENOMIC DNA]</scope>
    <source>
        <strain evidence="9">DSM 14429 / JCM 11212 / NBRC 100878 / IC-017</strain>
    </source>
</reference>
<evidence type="ECO:0000256" key="1">
    <source>
        <dbReference type="ARBA" id="ARBA00009084"/>
    </source>
</evidence>
<comment type="similarity">
    <text evidence="1">Belongs to the class-II fumarase/aspartase family. Fumarase subfamily.</text>
</comment>
<evidence type="ECO:0000313" key="8">
    <source>
        <dbReference type="EMBL" id="ADN50749.1"/>
    </source>
</evidence>
<sequence>MPEFIIVEFVEKARDLYLDTGTRFPRRIIWAMGLIKYAAAKVNVELGLLSSDVGSAIMRVSQELMSGKYDDEVILDVYQTGSGTGLNMNINEVIAKHAYLDLGVKVHPNDHVNLGQSSNDVVPTAIRVAAVMEYVESLRPAINDLIVSLRRKVNEFSDIVKPGRTHLRDALPVTLGQELSGYLDAFLRDVQLLDYTINFVKGLPIGGTAVGTGFNTHPRFGDEVVKVINEVTGLDFVRVNPFMSMKLLTDLVMLSSAIKALSLDLHRLGQDIRLMFSGPFTGLNEIDIPTQGEVAGSSIMPGKTNPVTVESLLQAIAQVLGLDKSIEHASMLGEFELSMGIPVIGYDIIMEMSILSEGIRKFTKLVIDGLTPNVDVMRRYAEKSLALITMLTPMIGYEKAAELSRELMMGRSIRDVLKELGFSDDEIDNILNLKELTKPGFKVQRK</sequence>
<dbReference type="HOGENOM" id="CLU_021594_4_1_2"/>
<evidence type="ECO:0000256" key="2">
    <source>
        <dbReference type="ARBA" id="ARBA00012921"/>
    </source>
</evidence>
<dbReference type="RefSeq" id="WP_013336474.1">
    <property type="nucleotide sequence ID" value="NC_014537.1"/>
</dbReference>
<dbReference type="Gene3D" id="1.10.275.10">
    <property type="entry name" value="Fumarase/aspartase (N-terminal domain)"/>
    <property type="match status" value="1"/>
</dbReference>
<dbReference type="GO" id="GO:0004333">
    <property type="term" value="F:fumarate hydratase activity"/>
    <property type="evidence" value="ECO:0007669"/>
    <property type="project" value="UniProtKB-EC"/>
</dbReference>
<gene>
    <name evidence="8" type="ordered locus">Vdis_1363</name>
</gene>
<dbReference type="GO" id="GO:0006099">
    <property type="term" value="P:tricarboxylic acid cycle"/>
    <property type="evidence" value="ECO:0007669"/>
    <property type="project" value="UniProtKB-KW"/>
</dbReference>
<dbReference type="GeneID" id="9752295"/>
<dbReference type="InterPro" id="IPR005677">
    <property type="entry name" value="Fum_hydII"/>
</dbReference>
<reference evidence="8 9" key="1">
    <citation type="journal article" date="2010" name="Stand. Genomic Sci.">
        <title>Complete genome sequence of Vulcanisaeta distributa type strain (IC-017).</title>
        <authorList>
            <person name="Mavromatis K."/>
            <person name="Sikorski J."/>
            <person name="Pabst E."/>
            <person name="Teshima H."/>
            <person name="Lapidus A."/>
            <person name="Lucas S."/>
            <person name="Nolan M."/>
            <person name="Glavina Del Rio T."/>
            <person name="Cheng J.F."/>
            <person name="Bruce D."/>
            <person name="Goodwin L."/>
            <person name="Pitluck S."/>
            <person name="Liolios K."/>
            <person name="Ivanova N."/>
            <person name="Mikhailova N."/>
            <person name="Pati A."/>
            <person name="Chen A."/>
            <person name="Palaniappan K."/>
            <person name="Land M."/>
            <person name="Hauser L."/>
            <person name="Chang Y.J."/>
            <person name="Jeffries C.D."/>
            <person name="Rohde M."/>
            <person name="Spring S."/>
            <person name="Goker M."/>
            <person name="Wirth R."/>
            <person name="Woyke T."/>
            <person name="Bristow J."/>
            <person name="Eisen J.A."/>
            <person name="Markowitz V."/>
            <person name="Hugenholtz P."/>
            <person name="Klenk H.P."/>
            <person name="Kyrpides N.C."/>
        </authorList>
    </citation>
    <scope>NUCLEOTIDE SEQUENCE [LARGE SCALE GENOMIC DNA]</scope>
    <source>
        <strain evidence="9">DSM 14429 / JCM 11212 / NBRC 100878 / IC-017</strain>
    </source>
</reference>
<dbReference type="InterPro" id="IPR018951">
    <property type="entry name" value="Fumarase_C_C"/>
</dbReference>
<dbReference type="Pfam" id="PF10415">
    <property type="entry name" value="FumaraseC_C"/>
    <property type="match status" value="1"/>
</dbReference>
<organism evidence="8 9">
    <name type="scientific">Vulcanisaeta distributa (strain DSM 14429 / JCM 11212 / NBRC 100878 / IC-017)</name>
    <dbReference type="NCBI Taxonomy" id="572478"/>
    <lineage>
        <taxon>Archaea</taxon>
        <taxon>Thermoproteota</taxon>
        <taxon>Thermoprotei</taxon>
        <taxon>Thermoproteales</taxon>
        <taxon>Thermoproteaceae</taxon>
        <taxon>Vulcanisaeta</taxon>
    </lineage>
</organism>
<dbReference type="InterPro" id="IPR020557">
    <property type="entry name" value="Fumarate_lyase_CS"/>
</dbReference>
<evidence type="ECO:0000259" key="6">
    <source>
        <dbReference type="Pfam" id="PF00206"/>
    </source>
</evidence>
<dbReference type="Gene3D" id="1.10.40.30">
    <property type="entry name" value="Fumarase/aspartase (C-terminal domain)"/>
    <property type="match status" value="1"/>
</dbReference>
<dbReference type="GO" id="GO:0006106">
    <property type="term" value="P:fumarate metabolic process"/>
    <property type="evidence" value="ECO:0007669"/>
    <property type="project" value="InterPro"/>
</dbReference>
<dbReference type="InterPro" id="IPR000362">
    <property type="entry name" value="Fumarate_lyase_fam"/>
</dbReference>
<evidence type="ECO:0000313" key="9">
    <source>
        <dbReference type="Proteomes" id="UP000006681"/>
    </source>
</evidence>
<accession>E1QSF6</accession>
<dbReference type="SUPFAM" id="SSF48557">
    <property type="entry name" value="L-aspartase-like"/>
    <property type="match status" value="1"/>
</dbReference>
<dbReference type="Pfam" id="PF00206">
    <property type="entry name" value="Lyase_1"/>
    <property type="match status" value="1"/>
</dbReference>
<dbReference type="eggNOG" id="arCOG01749">
    <property type="taxonomic scope" value="Archaea"/>
</dbReference>
<dbReference type="PANTHER" id="PTHR11444:SF22">
    <property type="entry name" value="FUMARATE HYDRATASE CLASS II"/>
    <property type="match status" value="1"/>
</dbReference>
<dbReference type="InterPro" id="IPR024083">
    <property type="entry name" value="Fumarase/histidase_N"/>
</dbReference>
<dbReference type="STRING" id="572478.Vdis_1363"/>
<dbReference type="PROSITE" id="PS00163">
    <property type="entry name" value="FUMARATE_LYASES"/>
    <property type="match status" value="1"/>
</dbReference>
<keyword evidence="3" id="KW-0963">Cytoplasm</keyword>
<dbReference type="PRINTS" id="PR00145">
    <property type="entry name" value="ARGSUCLYASE"/>
</dbReference>
<evidence type="ECO:0000256" key="4">
    <source>
        <dbReference type="ARBA" id="ARBA00022532"/>
    </source>
</evidence>
<keyword evidence="9" id="KW-1185">Reference proteome</keyword>
<dbReference type="PANTHER" id="PTHR11444">
    <property type="entry name" value="ASPARTATEAMMONIA/ARGININOSUCCINATE/ADENYLOSUCCINATE LYASE"/>
    <property type="match status" value="1"/>
</dbReference>
<keyword evidence="4" id="KW-0816">Tricarboxylic acid cycle</keyword>